<name>L0EVL4_LIBCB</name>
<dbReference type="KEGG" id="lcc:B488_09080"/>
<dbReference type="RefSeq" id="WP_015273325.1">
    <property type="nucleotide sequence ID" value="NC_019907.1"/>
</dbReference>
<gene>
    <name evidence="1" type="ordered locus">B488_09080</name>
</gene>
<organism evidence="1 2">
    <name type="scientific">Liberibacter crescens (strain BT-1)</name>
    <dbReference type="NCBI Taxonomy" id="1215343"/>
    <lineage>
        <taxon>Bacteria</taxon>
        <taxon>Pseudomonadati</taxon>
        <taxon>Pseudomonadota</taxon>
        <taxon>Alphaproteobacteria</taxon>
        <taxon>Hyphomicrobiales</taxon>
        <taxon>Rhizobiaceae</taxon>
        <taxon>Liberibacter</taxon>
    </lineage>
</organism>
<dbReference type="AlphaFoldDB" id="L0EVL4"/>
<protein>
    <submittedName>
        <fullName evidence="1">Uncharacterized protein</fullName>
    </submittedName>
</protein>
<evidence type="ECO:0000313" key="1">
    <source>
        <dbReference type="EMBL" id="AGA64900.1"/>
    </source>
</evidence>
<dbReference type="PATRIC" id="fig|1215343.11.peg.935"/>
<reference evidence="1 2" key="1">
    <citation type="journal article" date="2012" name="Stand. Genomic Sci.">
        <title>Complete genome sequence of Liberibacter crescens BT-1.</title>
        <authorList>
            <person name="Leonard M.T."/>
            <person name="Fagen J.R."/>
            <person name="Davis-Richardson A.G."/>
            <person name="Davis M.J."/>
            <person name="Triplett E.W."/>
        </authorList>
    </citation>
    <scope>NUCLEOTIDE SEQUENCE [LARGE SCALE GENOMIC DNA]</scope>
    <source>
        <strain evidence="1 2">BT-1</strain>
    </source>
</reference>
<dbReference type="STRING" id="1215343.B488_09080"/>
<accession>L0EVL4</accession>
<keyword evidence="2" id="KW-1185">Reference proteome</keyword>
<evidence type="ECO:0000313" key="2">
    <source>
        <dbReference type="Proteomes" id="UP000010799"/>
    </source>
</evidence>
<proteinExistence type="predicted"/>
<dbReference type="HOGENOM" id="CLU_2991264_0_0_5"/>
<dbReference type="EMBL" id="CP003789">
    <property type="protein sequence ID" value="AGA64900.1"/>
    <property type="molecule type" value="Genomic_DNA"/>
</dbReference>
<dbReference type="Proteomes" id="UP000010799">
    <property type="component" value="Chromosome"/>
</dbReference>
<sequence length="58" mass="6509">MTSPAFIKQADLQRVANVAKNNHVMIEIISGGLTFRVYPEFTIPSPETEREAVDLSLY</sequence>